<feature type="transmembrane region" description="Helical" evidence="1">
    <location>
        <begin position="205"/>
        <end position="227"/>
    </location>
</feature>
<keyword evidence="3" id="KW-1185">Reference proteome</keyword>
<dbReference type="PIRSF" id="PIRSF005419">
    <property type="entry name" value="FlhA"/>
    <property type="match status" value="1"/>
</dbReference>
<feature type="transmembrane region" description="Helical" evidence="1">
    <location>
        <begin position="20"/>
        <end position="38"/>
    </location>
</feature>
<feature type="transmembrane region" description="Helical" evidence="1">
    <location>
        <begin position="44"/>
        <end position="66"/>
    </location>
</feature>
<dbReference type="InterPro" id="IPR025505">
    <property type="entry name" value="FHIPEP_CS"/>
</dbReference>
<dbReference type="PROSITE" id="PS00994">
    <property type="entry name" value="FHIPEP"/>
    <property type="match status" value="1"/>
</dbReference>
<keyword evidence="1" id="KW-0472">Membrane</keyword>
<dbReference type="RefSeq" id="WP_088916038.1">
    <property type="nucleotide sequence ID" value="NZ_CP018632.1"/>
</dbReference>
<dbReference type="AlphaFoldDB" id="A0A2Z2NSE6"/>
<dbReference type="OrthoDB" id="9759185at2"/>
<dbReference type="Gene3D" id="1.10.8.540">
    <property type="entry name" value="FHIPEP family, domain 3"/>
    <property type="match status" value="1"/>
</dbReference>
<evidence type="ECO:0000313" key="2">
    <source>
        <dbReference type="EMBL" id="ASJ70497.1"/>
    </source>
</evidence>
<sequence>MNLHAYLKGNDGAGKGLAQFSDVVLALLVVAIVALMILPLPSLLIDSLVAVNICIGLMLVLMGIYISTALQFSSFPSVLLISTLFRLALSVATTRSILLEGEAGSIIDTFGNMVAGGNLVVGLVVFLIITLVQFLVIAKGAERVAEVGARFTLDAMPGKQMSIDSDLRSGLIDKVEARNKRRELELESKLHGSMDGAMKFVKGDAIAGIVIIIINLLGGLTIGIFQLGMDASTAMAKYSILTIGDGLVAQIPALLGAMSAGLIVTRATDSESDQNLGDSIQKQLTSIPRVLLVAGGICLAMAMVPGFPSAVFFLLGFMLLVGGGLLVPALRHRMDKLRTSSFGSVMEGKNAKVRDIPPAHAEPVQQAVPLLLELPRSLGVDGAEAIQAEVAECVNRYQLRSGVAMPDVRIFFRRDDGGEWMLHAFEVPIVSGELTPDMGFDSILEQIELALRRSSTLFLGIQETGHLMAAASIDYPDIVKEVLRSVPTQNIAAVLRHLVDEEVSIRNVRGILEALVQAAQHEKDTYNLSEFARMALARQTCYQYAPDNHLRAVALSAPLEDQLMKSIRSSGGVQQLSLDPRLQDKLRESLVAAIEKHNPAVLLTSVQLRRHIRALIAERCFNVPVLSYNELIPSLKLEVLHQVVPNETVQLASV</sequence>
<keyword evidence="1" id="KW-1133">Transmembrane helix</keyword>
<dbReference type="GO" id="GO:0009306">
    <property type="term" value="P:protein secretion"/>
    <property type="evidence" value="ECO:0007669"/>
    <property type="project" value="InterPro"/>
</dbReference>
<accession>A0A2Z2NSE6</accession>
<feature type="transmembrane region" description="Helical" evidence="1">
    <location>
        <begin position="286"/>
        <end position="304"/>
    </location>
</feature>
<dbReference type="Gene3D" id="3.40.50.12790">
    <property type="entry name" value="FHIPEP family, domain 4"/>
    <property type="match status" value="1"/>
</dbReference>
<feature type="transmembrane region" description="Helical" evidence="1">
    <location>
        <begin position="78"/>
        <end position="99"/>
    </location>
</feature>
<dbReference type="PANTHER" id="PTHR30161:SF2">
    <property type="entry name" value="INVASION PROTEIN INVA"/>
    <property type="match status" value="1"/>
</dbReference>
<dbReference type="GO" id="GO:0005886">
    <property type="term" value="C:plasma membrane"/>
    <property type="evidence" value="ECO:0007669"/>
    <property type="project" value="TreeGrafter"/>
</dbReference>
<proteinExistence type="predicted"/>
<dbReference type="Proteomes" id="UP000250079">
    <property type="component" value="Chromosome"/>
</dbReference>
<name>A0A2Z2NSE6_9GAMM</name>
<feature type="transmembrane region" description="Helical" evidence="1">
    <location>
        <begin position="119"/>
        <end position="138"/>
    </location>
</feature>
<dbReference type="PANTHER" id="PTHR30161">
    <property type="entry name" value="FLAGELLAR EXPORT PROTEIN, MEMBRANE FLHA SUBUNIT-RELATED"/>
    <property type="match status" value="1"/>
</dbReference>
<dbReference type="KEGG" id="gai:IMCC3135_01915"/>
<organism evidence="2 3">
    <name type="scientific">Granulosicoccus antarcticus IMCC3135</name>
    <dbReference type="NCBI Taxonomy" id="1192854"/>
    <lineage>
        <taxon>Bacteria</taxon>
        <taxon>Pseudomonadati</taxon>
        <taxon>Pseudomonadota</taxon>
        <taxon>Gammaproteobacteria</taxon>
        <taxon>Chromatiales</taxon>
        <taxon>Granulosicoccaceae</taxon>
        <taxon>Granulosicoccus</taxon>
    </lineage>
</organism>
<evidence type="ECO:0000256" key="1">
    <source>
        <dbReference type="SAM" id="Phobius"/>
    </source>
</evidence>
<feature type="transmembrane region" description="Helical" evidence="1">
    <location>
        <begin position="310"/>
        <end position="330"/>
    </location>
</feature>
<keyword evidence="1" id="KW-0812">Transmembrane</keyword>
<feature type="transmembrane region" description="Helical" evidence="1">
    <location>
        <begin position="247"/>
        <end position="265"/>
    </location>
</feature>
<dbReference type="PRINTS" id="PR00949">
    <property type="entry name" value="TYPE3IMAPROT"/>
</dbReference>
<gene>
    <name evidence="2" type="primary">invA</name>
    <name evidence="2" type="ORF">IMCC3135_01915</name>
</gene>
<evidence type="ECO:0000313" key="3">
    <source>
        <dbReference type="Proteomes" id="UP000250079"/>
    </source>
</evidence>
<dbReference type="InterPro" id="IPR042193">
    <property type="entry name" value="FHIPEP_3"/>
</dbReference>
<dbReference type="InterPro" id="IPR042196">
    <property type="entry name" value="FHIPEP_4"/>
</dbReference>
<protein>
    <submittedName>
        <fullName evidence="2">Invasion protein InvA</fullName>
    </submittedName>
</protein>
<dbReference type="InterPro" id="IPR001712">
    <property type="entry name" value="T3SS_FHIPEP"/>
</dbReference>
<dbReference type="Pfam" id="PF00771">
    <property type="entry name" value="FHIPEP"/>
    <property type="match status" value="2"/>
</dbReference>
<dbReference type="EMBL" id="CP018632">
    <property type="protein sequence ID" value="ASJ70497.1"/>
    <property type="molecule type" value="Genomic_DNA"/>
</dbReference>
<reference evidence="2 3" key="1">
    <citation type="submission" date="2016-12" db="EMBL/GenBank/DDBJ databases">
        <authorList>
            <person name="Song W.-J."/>
            <person name="Kurnit D.M."/>
        </authorList>
    </citation>
    <scope>NUCLEOTIDE SEQUENCE [LARGE SCALE GENOMIC DNA]</scope>
    <source>
        <strain evidence="2 3">IMCC3135</strain>
    </source>
</reference>